<protein>
    <submittedName>
        <fullName evidence="8">NADH-ubiquinone reductase (H(+)-translocating) NDE1</fullName>
    </submittedName>
</protein>
<evidence type="ECO:0000259" key="7">
    <source>
        <dbReference type="Pfam" id="PF22366"/>
    </source>
</evidence>
<evidence type="ECO:0000256" key="1">
    <source>
        <dbReference type="ARBA" id="ARBA00005272"/>
    </source>
</evidence>
<name>A0A2H9TQT3_9FUNG</name>
<evidence type="ECO:0000256" key="5">
    <source>
        <dbReference type="ARBA" id="ARBA00023027"/>
    </source>
</evidence>
<dbReference type="Pfam" id="PF22366">
    <property type="entry name" value="NDH2_C"/>
    <property type="match status" value="1"/>
</dbReference>
<reference evidence="8 9" key="1">
    <citation type="submission" date="2016-10" db="EMBL/GenBank/DDBJ databases">
        <title>The genome of Paramicrosporidium saccamoebae is the missing link in understanding Cryptomycota and Microsporidia evolution.</title>
        <authorList>
            <person name="Quandt C.A."/>
            <person name="Beaudet D."/>
            <person name="Corsaro D."/>
            <person name="Michel R."/>
            <person name="Corradi N."/>
            <person name="James T."/>
        </authorList>
    </citation>
    <scope>NUCLEOTIDE SEQUENCE [LARGE SCALE GENOMIC DNA]</scope>
    <source>
        <strain evidence="8 9">KSL3</strain>
    </source>
</reference>
<dbReference type="Proteomes" id="UP000240830">
    <property type="component" value="Unassembled WGS sequence"/>
</dbReference>
<keyword evidence="9" id="KW-1185">Reference proteome</keyword>
<keyword evidence="8" id="KW-0830">Ubiquinone</keyword>
<dbReference type="OrthoDB" id="3244603at2759"/>
<dbReference type="InterPro" id="IPR023753">
    <property type="entry name" value="FAD/NAD-binding_dom"/>
</dbReference>
<dbReference type="PANTHER" id="PTHR43706">
    <property type="entry name" value="NADH DEHYDROGENASE"/>
    <property type="match status" value="1"/>
</dbReference>
<dbReference type="PRINTS" id="PR00411">
    <property type="entry name" value="PNDRDTASEI"/>
</dbReference>
<comment type="similarity">
    <text evidence="1">Belongs to the NADH dehydrogenase family.</text>
</comment>
<evidence type="ECO:0000256" key="2">
    <source>
        <dbReference type="ARBA" id="ARBA00022630"/>
    </source>
</evidence>
<evidence type="ECO:0000256" key="4">
    <source>
        <dbReference type="ARBA" id="ARBA00023002"/>
    </source>
</evidence>
<organism evidence="8 9">
    <name type="scientific">Paramicrosporidium saccamoebae</name>
    <dbReference type="NCBI Taxonomy" id="1246581"/>
    <lineage>
        <taxon>Eukaryota</taxon>
        <taxon>Fungi</taxon>
        <taxon>Fungi incertae sedis</taxon>
        <taxon>Cryptomycota</taxon>
        <taxon>Cryptomycota incertae sedis</taxon>
        <taxon>Paramicrosporidium</taxon>
    </lineage>
</organism>
<dbReference type="InterPro" id="IPR045024">
    <property type="entry name" value="NDH-2"/>
</dbReference>
<dbReference type="EMBL" id="MTSL01000008">
    <property type="protein sequence ID" value="PJF20108.1"/>
    <property type="molecule type" value="Genomic_DNA"/>
</dbReference>
<dbReference type="GO" id="GO:0003954">
    <property type="term" value="F:NADH dehydrogenase activity"/>
    <property type="evidence" value="ECO:0007669"/>
    <property type="project" value="InterPro"/>
</dbReference>
<feature type="domain" description="External alternative NADH-ubiquinone oxidoreductase-like C-terminal" evidence="7">
    <location>
        <begin position="347"/>
        <end position="413"/>
    </location>
</feature>
<dbReference type="SUPFAM" id="SSF51905">
    <property type="entry name" value="FAD/NAD(P)-binding domain"/>
    <property type="match status" value="1"/>
</dbReference>
<dbReference type="AlphaFoldDB" id="A0A2H9TQT3"/>
<keyword evidence="2" id="KW-0285">Flavoprotein</keyword>
<feature type="domain" description="FAD/NAD(P)-binding" evidence="6">
    <location>
        <begin position="3"/>
        <end position="319"/>
    </location>
</feature>
<proteinExistence type="inferred from homology"/>
<keyword evidence="4" id="KW-0560">Oxidoreductase</keyword>
<accession>A0A2H9TQT3</accession>
<keyword evidence="3" id="KW-0274">FAD</keyword>
<sequence>MRRLVILGSGWGGFEVLRNIDRRAYEVVVVSPSTCVGTLEFRCVTEPIRRIAPNIKYHQAFCTDVDFENDRLTAHSALELEEHAAQFTLEYDRLIIASGATSNTFGIPGVSEHAFFLKDISDARNIRHRVLECFEHAMQPETPDTEKRRLLHFAIVGGGPTGVEFAAELHDFVKDDMGRIYPSLCDYVRITVYDVGQRILGSFDEKLGKYAADRFAREGIRVEVGTGVSKVDKKWIVLTTGKTVPVGMIVWATGLAPTMFSKNLACKHDQSTGRLVTDDKLRLFNPAGQVLENVYALGDCGMIDTMQLPCTAQVAKQQAQYLSRVLNAHAKNLKPTSGADRFVFNPLGTMAYIGGWKAVADMKIPSKGHPEQKVSGRLAWLVWRSAYFSMAVSVKNKILIPMYWFLTWIFGRDISKI</sequence>
<evidence type="ECO:0000256" key="3">
    <source>
        <dbReference type="ARBA" id="ARBA00022827"/>
    </source>
</evidence>
<dbReference type="GO" id="GO:0005739">
    <property type="term" value="C:mitochondrion"/>
    <property type="evidence" value="ECO:0007669"/>
    <property type="project" value="TreeGrafter"/>
</dbReference>
<evidence type="ECO:0000313" key="8">
    <source>
        <dbReference type="EMBL" id="PJF20108.1"/>
    </source>
</evidence>
<dbReference type="InterPro" id="IPR036188">
    <property type="entry name" value="FAD/NAD-bd_sf"/>
</dbReference>
<dbReference type="Gene3D" id="3.50.50.100">
    <property type="match status" value="1"/>
</dbReference>
<comment type="caution">
    <text evidence="8">The sequence shown here is derived from an EMBL/GenBank/DDBJ whole genome shotgun (WGS) entry which is preliminary data.</text>
</comment>
<dbReference type="InterPro" id="IPR054585">
    <property type="entry name" value="NDH2-like_C"/>
</dbReference>
<evidence type="ECO:0000313" key="9">
    <source>
        <dbReference type="Proteomes" id="UP000240830"/>
    </source>
</evidence>
<keyword evidence="5" id="KW-0520">NAD</keyword>
<dbReference type="STRING" id="1246581.A0A2H9TQT3"/>
<dbReference type="PRINTS" id="PR00368">
    <property type="entry name" value="FADPNR"/>
</dbReference>
<evidence type="ECO:0000259" key="6">
    <source>
        <dbReference type="Pfam" id="PF07992"/>
    </source>
</evidence>
<gene>
    <name evidence="8" type="ORF">PSACC_00086</name>
</gene>
<dbReference type="PANTHER" id="PTHR43706:SF13">
    <property type="entry name" value="NADH DEHYDROGENASE-RELATED"/>
    <property type="match status" value="1"/>
</dbReference>
<dbReference type="Pfam" id="PF07992">
    <property type="entry name" value="Pyr_redox_2"/>
    <property type="match status" value="1"/>
</dbReference>